<dbReference type="RefSeq" id="XP_028263170.1">
    <property type="nucleotide sequence ID" value="XM_028407369.1"/>
</dbReference>
<feature type="chain" id="PRO_5028355476" evidence="2">
    <location>
        <begin position="19"/>
        <end position="814"/>
    </location>
</feature>
<dbReference type="AlphaFoldDB" id="A0A6P7I562"/>
<feature type="region of interest" description="Disordered" evidence="1">
    <location>
        <begin position="662"/>
        <end position="705"/>
    </location>
</feature>
<evidence type="ECO:0000256" key="1">
    <source>
        <dbReference type="SAM" id="MobiDB-lite"/>
    </source>
</evidence>
<dbReference type="Proteomes" id="UP000515145">
    <property type="component" value="Chromosome 5"/>
</dbReference>
<organism evidence="3 4">
    <name type="scientific">Parambassis ranga</name>
    <name type="common">Indian glassy fish</name>
    <dbReference type="NCBI Taxonomy" id="210632"/>
    <lineage>
        <taxon>Eukaryota</taxon>
        <taxon>Metazoa</taxon>
        <taxon>Chordata</taxon>
        <taxon>Craniata</taxon>
        <taxon>Vertebrata</taxon>
        <taxon>Euteleostomi</taxon>
        <taxon>Actinopterygii</taxon>
        <taxon>Neopterygii</taxon>
        <taxon>Teleostei</taxon>
        <taxon>Neoteleostei</taxon>
        <taxon>Acanthomorphata</taxon>
        <taxon>Ovalentaria</taxon>
        <taxon>Ambassidae</taxon>
        <taxon>Parambassis</taxon>
    </lineage>
</organism>
<dbReference type="GeneID" id="114436846"/>
<protein>
    <submittedName>
        <fullName evidence="4">Mucin-3A-like isoform X10</fullName>
    </submittedName>
</protein>
<feature type="region of interest" description="Disordered" evidence="1">
    <location>
        <begin position="613"/>
        <end position="632"/>
    </location>
</feature>
<feature type="region of interest" description="Disordered" evidence="1">
    <location>
        <begin position="381"/>
        <end position="404"/>
    </location>
</feature>
<accession>A0A6P7I562</accession>
<reference evidence="4" key="1">
    <citation type="submission" date="2025-08" db="UniProtKB">
        <authorList>
            <consortium name="RefSeq"/>
        </authorList>
    </citation>
    <scope>IDENTIFICATION</scope>
</reference>
<evidence type="ECO:0000313" key="3">
    <source>
        <dbReference type="Proteomes" id="UP000515145"/>
    </source>
</evidence>
<sequence>MRGISGLLLLLLLPVCSSQSNYMGTVITYNPKNPNADGSISVVLHYKLNSRWCNFNEWTCVNCGTEVSNQPASFYNGSEFCEIGRIVTRLLPSSSPFQMVLNGGSWVSNINNITSMTALIHVDLRSRSDTGRANTSPQTNILPKLRVPSNCQRNFTLLAFDPDGDDVKCTEANSSLSECVQCTPPLSVLTLHTSCFVSYNPSIGNHQGNEGSYALQLMMVDFPMQTITLTNTSGSQEVKTTNDAISRIPIQFIVTVDPAVQICQEGFYLPRFLPPTPANRAQLFTFVGQTLEISIHAEANHSSISQLVFSGPSNMIQSVSGAGQFILTWTPSEAENGETHAICFVVEAELNRSAVYQSELRCVIVAVGSEKNFPTDMTTIQPATTPPAQPLNTTTQTSSTPCVTSQPSLTITITQAVPSTTCIPLTTQIPVTVTTPQTTTTPTTIITQATITIPSTTTTPQNITIAPTMVTTSSGQSTFTIPLTVTTANTTTAPTSPIIITITTPDTTTPGGTPVPTPTMQITTAAPTTTTAATTTTTTVSPTTTTNTTITAAMTTVPTTTTTPIPITPATTTFTTTLAPTTTTTPTTTTSAPITTAITPIPITTAPITHNTTSTAAATSAPTPAPPTTTSALTTTTAVSTSIATTPGTAPAGTTTTAATATTAESTLPPTASNTSTTAAATTTTNTTTTFTTPFPTITSPTTGNTTTELMTHTTTATTTSLAPDPTTNSTAATLTPNATTAIAITTAAPTLPPTTTTTTTISNTTIDTTAVATTEMTLPATTNTTSTSAVNTTDAASLPPNTTTATTTIITQQ</sequence>
<feature type="signal peptide" evidence="2">
    <location>
        <begin position="1"/>
        <end position="18"/>
    </location>
</feature>
<evidence type="ECO:0000256" key="2">
    <source>
        <dbReference type="SAM" id="SignalP"/>
    </source>
</evidence>
<keyword evidence="3" id="KW-1185">Reference proteome</keyword>
<keyword evidence="2" id="KW-0732">Signal</keyword>
<proteinExistence type="predicted"/>
<feature type="compositionally biased region" description="Low complexity" evidence="1">
    <location>
        <begin position="390"/>
        <end position="404"/>
    </location>
</feature>
<evidence type="ECO:0000313" key="4">
    <source>
        <dbReference type="RefSeq" id="XP_028263170.1"/>
    </source>
</evidence>
<name>A0A6P7I562_9TELE</name>
<gene>
    <name evidence="4" type="primary">LOC114436846</name>
</gene>